<dbReference type="AlphaFoldDB" id="A0A8H3CQ91"/>
<dbReference type="InterPro" id="IPR032675">
    <property type="entry name" value="LRR_dom_sf"/>
</dbReference>
<dbReference type="PANTHER" id="PTHR13318">
    <property type="entry name" value="PARTNER OF PAIRED, ISOFORM B-RELATED"/>
    <property type="match status" value="1"/>
</dbReference>
<sequence length="634" mass="69285">MSNRGGRGRGRGGGRGGGGANNVRGPASALTEFLREQGITARPMNVYARRIRTSDENPATAEEPSAEAGPSTAAPASPTDAQPEPSSRRVSRKRKRSQKDDSDVDSDHLDATDDEAEKQDTKSKGKGKAQQSKKELEKAKAKAKAEHDAKRRKQDDEGEPSEDEYKAPSKDLSIAPTKLPPIGSFEKCAVCGKTFTVTRYTMAADPPPGFLCHTCAKASGADPFKKSGPRGRKPVAEKRKIVNYEQKDVFKSLATTCIEIIAKHIDDMEALGDIGHINMDKISKILARQRSLTESTSKLFYDVENTTLTLYDASRLDPPAFHTLIALNPNLEQLRLDYCRGVDSTVLSSFATGLTNLTHLDLYGAFLARAPAFIEFFNTIGSRLECFRLTHSPRLDFDCCQALVKNCADSLTDLRLSNVGKLEDSWLPLLHRCANLKRLELSYPGGEASLTSEPISELLGVVGPGLEHLDLSGHPQLEDDVLIEGVIPHAPNLTSLKMSTVPLFTDAGVAQFFTEYNEKAGFECLEMQGNSLLSSDSLCALLDRPMSITIRQLSVNGWKDAEEEACKLIPTSCPELRKLDIGFVRSVDDYLIKEILDGCSKVEEISCFGCNRVTEACPKKPGVNIYGVEAQSKR</sequence>
<feature type="region of interest" description="Disordered" evidence="1">
    <location>
        <begin position="1"/>
        <end position="178"/>
    </location>
</feature>
<dbReference type="PANTHER" id="PTHR13318:SF190">
    <property type="entry name" value="PARTNER OF PAIRED, ISOFORM B"/>
    <property type="match status" value="1"/>
</dbReference>
<evidence type="ECO:0000256" key="1">
    <source>
        <dbReference type="SAM" id="MobiDB-lite"/>
    </source>
</evidence>
<feature type="compositionally biased region" description="Basic and acidic residues" evidence="1">
    <location>
        <begin position="98"/>
        <end position="111"/>
    </location>
</feature>
<dbReference type="InterPro" id="IPR056451">
    <property type="entry name" value="Znf_Tbcl_Rhp7"/>
</dbReference>
<accession>A0A8H3CQ91</accession>
<dbReference type="Pfam" id="PF23550">
    <property type="entry name" value="zf_Tbcl_Rhp7"/>
    <property type="match status" value="1"/>
</dbReference>
<dbReference type="Proteomes" id="UP000663853">
    <property type="component" value="Unassembled WGS sequence"/>
</dbReference>
<evidence type="ECO:0000259" key="2">
    <source>
        <dbReference type="Pfam" id="PF23550"/>
    </source>
</evidence>
<gene>
    <name evidence="3" type="ORF">RDB_LOCUS105651</name>
</gene>
<name>A0A8H3CQ91_9AGAM</name>
<dbReference type="EMBL" id="CAJMXA010003427">
    <property type="protein sequence ID" value="CAE6495253.1"/>
    <property type="molecule type" value="Genomic_DNA"/>
</dbReference>
<evidence type="ECO:0000313" key="4">
    <source>
        <dbReference type="Proteomes" id="UP000663853"/>
    </source>
</evidence>
<reference evidence="3" key="1">
    <citation type="submission" date="2021-01" db="EMBL/GenBank/DDBJ databases">
        <authorList>
            <person name="Kaushik A."/>
        </authorList>
    </citation>
    <scope>NUCLEOTIDE SEQUENCE</scope>
    <source>
        <strain evidence="3">AG6-10EEA</strain>
    </source>
</reference>
<dbReference type="GO" id="GO:0031146">
    <property type="term" value="P:SCF-dependent proteasomal ubiquitin-dependent protein catabolic process"/>
    <property type="evidence" value="ECO:0007669"/>
    <property type="project" value="TreeGrafter"/>
</dbReference>
<feature type="compositionally biased region" description="Low complexity" evidence="1">
    <location>
        <begin position="58"/>
        <end position="79"/>
    </location>
</feature>
<organism evidence="3 4">
    <name type="scientific">Rhizoctonia solani</name>
    <dbReference type="NCBI Taxonomy" id="456999"/>
    <lineage>
        <taxon>Eukaryota</taxon>
        <taxon>Fungi</taxon>
        <taxon>Dikarya</taxon>
        <taxon>Basidiomycota</taxon>
        <taxon>Agaricomycotina</taxon>
        <taxon>Agaricomycetes</taxon>
        <taxon>Cantharellales</taxon>
        <taxon>Ceratobasidiaceae</taxon>
        <taxon>Rhizoctonia</taxon>
    </lineage>
</organism>
<dbReference type="Gene3D" id="3.80.10.10">
    <property type="entry name" value="Ribonuclease Inhibitor"/>
    <property type="match status" value="1"/>
</dbReference>
<dbReference type="SUPFAM" id="SSF52047">
    <property type="entry name" value="RNI-like"/>
    <property type="match status" value="1"/>
</dbReference>
<proteinExistence type="predicted"/>
<feature type="compositionally biased region" description="Basic residues" evidence="1">
    <location>
        <begin position="1"/>
        <end position="12"/>
    </location>
</feature>
<dbReference type="GO" id="GO:0019005">
    <property type="term" value="C:SCF ubiquitin ligase complex"/>
    <property type="evidence" value="ECO:0007669"/>
    <property type="project" value="TreeGrafter"/>
</dbReference>
<protein>
    <recommendedName>
        <fullName evidence="2">DNA repair protein rhp7 treble clef domain-containing protein</fullName>
    </recommendedName>
</protein>
<feature type="compositionally biased region" description="Basic and acidic residues" evidence="1">
    <location>
        <begin position="132"/>
        <end position="155"/>
    </location>
</feature>
<feature type="domain" description="DNA repair protein rhp7 treble clef" evidence="2">
    <location>
        <begin position="182"/>
        <end position="220"/>
    </location>
</feature>
<comment type="caution">
    <text evidence="3">The sequence shown here is derived from an EMBL/GenBank/DDBJ whole genome shotgun (WGS) entry which is preliminary data.</text>
</comment>
<evidence type="ECO:0000313" key="3">
    <source>
        <dbReference type="EMBL" id="CAE6495253.1"/>
    </source>
</evidence>